<dbReference type="Pfam" id="PF17186">
    <property type="entry name" value="Lipocalin_9"/>
    <property type="match status" value="1"/>
</dbReference>
<sequence length="336" mass="37729">MELTQREQFDFNNFCEKPVFVTDPADKDYPWHGGKWGNESWFVCANLNDNGHKIGFLAHALILSMPGKGDMLSIKISISDQTTGWYKAYESVYPAQAAEISQTELLIKTKEFLMKGDLDEVIVQANMPDSKIDVVLKRTHSIFHLGGGQKFDFLGVEQYDFAIPAMETSGEVQIEGISYRVSGPTWIDRQWGGLPNYYAKGDSAETRMKWLWMNLQLDNGVNISCGIILLIGPNIISQYAGIQLPDGSTATGRISKLDMYDYWTSEESGNSYPTRYYMEIPCIDTKLEIQANPIAQEIVAQLKESTKYEGAADIKGTCMGKPVTGVNYIELVGYWK</sequence>
<keyword evidence="3" id="KW-1185">Reference proteome</keyword>
<dbReference type="Pfam" id="PF07143">
    <property type="entry name" value="CrtC"/>
    <property type="match status" value="1"/>
</dbReference>
<dbReference type="SUPFAM" id="SSF159245">
    <property type="entry name" value="AttH-like"/>
    <property type="match status" value="1"/>
</dbReference>
<dbReference type="RefSeq" id="WP_073994516.1">
    <property type="nucleotide sequence ID" value="NZ_FQYT01000029.1"/>
</dbReference>
<dbReference type="STRING" id="1122934.SAMN02745691_02266"/>
<dbReference type="InterPro" id="IPR023374">
    <property type="entry name" value="AttH-like_dom_sf"/>
</dbReference>
<accession>A0A1M6KTX7</accession>
<dbReference type="PANTHER" id="PTHR38591">
    <property type="entry name" value="HYDROLASE"/>
    <property type="match status" value="1"/>
</dbReference>
<dbReference type="AlphaFoldDB" id="A0A1M6KTX7"/>
<dbReference type="InterPro" id="IPR010791">
    <property type="entry name" value="AttH_dom"/>
</dbReference>
<organism evidence="2 3">
    <name type="scientific">Parasporobacterium paucivorans DSM 15970</name>
    <dbReference type="NCBI Taxonomy" id="1122934"/>
    <lineage>
        <taxon>Bacteria</taxon>
        <taxon>Bacillati</taxon>
        <taxon>Bacillota</taxon>
        <taxon>Clostridia</taxon>
        <taxon>Lachnospirales</taxon>
        <taxon>Lachnospiraceae</taxon>
        <taxon>Parasporobacterium</taxon>
    </lineage>
</organism>
<dbReference type="Proteomes" id="UP000184342">
    <property type="component" value="Unassembled WGS sequence"/>
</dbReference>
<protein>
    <submittedName>
        <fullName evidence="2">Hydroxyneurosporene synthase (CrtC)</fullName>
    </submittedName>
</protein>
<dbReference type="OrthoDB" id="2295175at2"/>
<evidence type="ECO:0000259" key="1">
    <source>
        <dbReference type="Pfam" id="PF07143"/>
    </source>
</evidence>
<proteinExistence type="predicted"/>
<name>A0A1M6KTX7_9FIRM</name>
<evidence type="ECO:0000313" key="3">
    <source>
        <dbReference type="Proteomes" id="UP000184342"/>
    </source>
</evidence>
<gene>
    <name evidence="2" type="ORF">SAMN02745691_02266</name>
</gene>
<reference evidence="2 3" key="1">
    <citation type="submission" date="2016-11" db="EMBL/GenBank/DDBJ databases">
        <authorList>
            <person name="Jaros S."/>
            <person name="Januszkiewicz K."/>
            <person name="Wedrychowicz H."/>
        </authorList>
    </citation>
    <scope>NUCLEOTIDE SEQUENCE [LARGE SCALE GENOMIC DNA]</scope>
    <source>
        <strain evidence="2 3">DSM 15970</strain>
    </source>
</reference>
<feature type="domain" description="AttH" evidence="1">
    <location>
        <begin position="39"/>
        <end position="192"/>
    </location>
</feature>
<dbReference type="EMBL" id="FQYT01000029">
    <property type="protein sequence ID" value="SHJ62417.1"/>
    <property type="molecule type" value="Genomic_DNA"/>
</dbReference>
<dbReference type="PANTHER" id="PTHR38591:SF1">
    <property type="entry name" value="BLL1000 PROTEIN"/>
    <property type="match status" value="1"/>
</dbReference>
<evidence type="ECO:0000313" key="2">
    <source>
        <dbReference type="EMBL" id="SHJ62417.1"/>
    </source>
</evidence>
<dbReference type="Gene3D" id="2.40.370.10">
    <property type="entry name" value="AttH-like domain"/>
    <property type="match status" value="2"/>
</dbReference>